<evidence type="ECO:0000256" key="1">
    <source>
        <dbReference type="ARBA" id="ARBA00022441"/>
    </source>
</evidence>
<reference evidence="3" key="2">
    <citation type="submission" date="2020-05" db="UniProtKB">
        <authorList>
            <consortium name="EnsemblMetazoa"/>
        </authorList>
    </citation>
    <scope>IDENTIFICATION</scope>
    <source>
        <strain evidence="3">IAEA</strain>
    </source>
</reference>
<sequence>MANKLQFWKILFLITYNVEKTSESLTSIKRGLLELVHYNHLLISVQNRSQHFDVRCNNSEAMPSIHFSRIGHSAVIIDEDIYVFGGRPNSDSSIPIMSVDRFNLKSNKWTIVDSVEIKHNTGGAAVISGSFDFSGEFK</sequence>
<keyword evidence="2" id="KW-0677">Repeat</keyword>
<dbReference type="InterPro" id="IPR015915">
    <property type="entry name" value="Kelch-typ_b-propeller"/>
</dbReference>
<keyword evidence="4" id="KW-1185">Reference proteome</keyword>
<dbReference type="Pfam" id="PF01344">
    <property type="entry name" value="Kelch_1"/>
    <property type="match status" value="1"/>
</dbReference>
<evidence type="ECO:0000313" key="3">
    <source>
        <dbReference type="EnsemblMetazoa" id="GPPI047728-PA"/>
    </source>
</evidence>
<dbReference type="AlphaFoldDB" id="A0A1B0C2Z7"/>
<proteinExistence type="predicted"/>
<organism evidence="3 4">
    <name type="scientific">Glossina palpalis gambiensis</name>
    <dbReference type="NCBI Taxonomy" id="67801"/>
    <lineage>
        <taxon>Eukaryota</taxon>
        <taxon>Metazoa</taxon>
        <taxon>Ecdysozoa</taxon>
        <taxon>Arthropoda</taxon>
        <taxon>Hexapoda</taxon>
        <taxon>Insecta</taxon>
        <taxon>Pterygota</taxon>
        <taxon>Neoptera</taxon>
        <taxon>Endopterygota</taxon>
        <taxon>Diptera</taxon>
        <taxon>Brachycera</taxon>
        <taxon>Muscomorpha</taxon>
        <taxon>Hippoboscoidea</taxon>
        <taxon>Glossinidae</taxon>
        <taxon>Glossina</taxon>
    </lineage>
</organism>
<reference evidence="4" key="1">
    <citation type="submission" date="2015-01" db="EMBL/GenBank/DDBJ databases">
        <authorList>
            <person name="Aksoy S."/>
            <person name="Warren W."/>
            <person name="Wilson R.K."/>
        </authorList>
    </citation>
    <scope>NUCLEOTIDE SEQUENCE [LARGE SCALE GENOMIC DNA]</scope>
    <source>
        <strain evidence="4">IAEA</strain>
    </source>
</reference>
<protein>
    <submittedName>
        <fullName evidence="3">Uncharacterized protein</fullName>
    </submittedName>
</protein>
<dbReference type="EnsemblMetazoa" id="GPPI047728-RA">
    <property type="protein sequence ID" value="GPPI047728-PA"/>
    <property type="gene ID" value="GPPI047728"/>
</dbReference>
<dbReference type="SMART" id="SM00612">
    <property type="entry name" value="Kelch"/>
    <property type="match status" value="1"/>
</dbReference>
<dbReference type="Gene3D" id="2.120.10.80">
    <property type="entry name" value="Kelch-type beta propeller"/>
    <property type="match status" value="1"/>
</dbReference>
<name>A0A1B0C2Z7_9MUSC</name>
<evidence type="ECO:0000313" key="4">
    <source>
        <dbReference type="Proteomes" id="UP000092460"/>
    </source>
</evidence>
<dbReference type="SUPFAM" id="SSF117281">
    <property type="entry name" value="Kelch motif"/>
    <property type="match status" value="1"/>
</dbReference>
<accession>A0A1B0C2Z7</accession>
<dbReference type="InterPro" id="IPR006652">
    <property type="entry name" value="Kelch_1"/>
</dbReference>
<dbReference type="PANTHER" id="PTHR45632">
    <property type="entry name" value="LD33804P"/>
    <property type="match status" value="1"/>
</dbReference>
<dbReference type="VEuPathDB" id="VectorBase:GPPI047728"/>
<dbReference type="EMBL" id="JXJN01024739">
    <property type="status" value="NOT_ANNOTATED_CDS"/>
    <property type="molecule type" value="Genomic_DNA"/>
</dbReference>
<evidence type="ECO:0000256" key="2">
    <source>
        <dbReference type="ARBA" id="ARBA00022737"/>
    </source>
</evidence>
<dbReference type="Proteomes" id="UP000092460">
    <property type="component" value="Unassembled WGS sequence"/>
</dbReference>
<dbReference type="PANTHER" id="PTHR45632:SF3">
    <property type="entry name" value="KELCH-LIKE PROTEIN 32"/>
    <property type="match status" value="1"/>
</dbReference>
<keyword evidence="1" id="KW-0880">Kelch repeat</keyword>